<evidence type="ECO:0000313" key="3">
    <source>
        <dbReference type="EMBL" id="MCD5310435.1"/>
    </source>
</evidence>
<organism evidence="3 4">
    <name type="scientific">Kineosporia babensis</name>
    <dbReference type="NCBI Taxonomy" id="499548"/>
    <lineage>
        <taxon>Bacteria</taxon>
        <taxon>Bacillati</taxon>
        <taxon>Actinomycetota</taxon>
        <taxon>Actinomycetes</taxon>
        <taxon>Kineosporiales</taxon>
        <taxon>Kineosporiaceae</taxon>
        <taxon>Kineosporia</taxon>
    </lineage>
</organism>
<dbReference type="PANTHER" id="PTHR43681">
    <property type="entry name" value="TRANSMEMBRANE GTPASE FZO"/>
    <property type="match status" value="1"/>
</dbReference>
<dbReference type="AlphaFoldDB" id="A0A9X1STB0"/>
<comment type="caution">
    <text evidence="3">The sequence shown here is derived from an EMBL/GenBank/DDBJ whole genome shotgun (WGS) entry which is preliminary data.</text>
</comment>
<gene>
    <name evidence="3" type="ORF">LR394_05980</name>
</gene>
<dbReference type="Gene3D" id="3.40.50.300">
    <property type="entry name" value="P-loop containing nucleotide triphosphate hydrolases"/>
    <property type="match status" value="1"/>
</dbReference>
<feature type="compositionally biased region" description="Basic and acidic residues" evidence="1">
    <location>
        <begin position="619"/>
        <end position="629"/>
    </location>
</feature>
<dbReference type="Pfam" id="PF00350">
    <property type="entry name" value="Dynamin_N"/>
    <property type="match status" value="1"/>
</dbReference>
<feature type="domain" description="Dynamin N-terminal" evidence="2">
    <location>
        <begin position="90"/>
        <end position="250"/>
    </location>
</feature>
<dbReference type="InterPro" id="IPR051943">
    <property type="entry name" value="TRAFAC_Dynamin-like_GTPase"/>
</dbReference>
<dbReference type="Proteomes" id="UP001138997">
    <property type="component" value="Unassembled WGS sequence"/>
</dbReference>
<dbReference type="InterPro" id="IPR045063">
    <property type="entry name" value="Dynamin_N"/>
</dbReference>
<dbReference type="RefSeq" id="WP_231439367.1">
    <property type="nucleotide sequence ID" value="NZ_JAJOMB010000003.1"/>
</dbReference>
<feature type="region of interest" description="Disordered" evidence="1">
    <location>
        <begin position="609"/>
        <end position="629"/>
    </location>
</feature>
<evidence type="ECO:0000256" key="1">
    <source>
        <dbReference type="SAM" id="MobiDB-lite"/>
    </source>
</evidence>
<accession>A0A9X1STB0</accession>
<keyword evidence="4" id="KW-1185">Reference proteome</keyword>
<evidence type="ECO:0000313" key="4">
    <source>
        <dbReference type="Proteomes" id="UP001138997"/>
    </source>
</evidence>
<evidence type="ECO:0000259" key="2">
    <source>
        <dbReference type="Pfam" id="PF00350"/>
    </source>
</evidence>
<name>A0A9X1STB0_9ACTN</name>
<reference evidence="3" key="1">
    <citation type="submission" date="2021-11" db="EMBL/GenBank/DDBJ databases">
        <title>Streptomyces corallinus and Kineosporia corallina sp. nov., two new coral-derived marine actinobacteria.</title>
        <authorList>
            <person name="Buangrab K."/>
            <person name="Sutthacheep M."/>
            <person name="Yeemin T."/>
            <person name="Harunari E."/>
            <person name="Igarashi Y."/>
            <person name="Sripreechasak P."/>
            <person name="Kanchanasin P."/>
            <person name="Tanasupawat S."/>
            <person name="Phongsopitanun W."/>
        </authorList>
    </citation>
    <scope>NUCLEOTIDE SEQUENCE</scope>
    <source>
        <strain evidence="3">JCM 31032</strain>
    </source>
</reference>
<dbReference type="PANTHER" id="PTHR43681:SF1">
    <property type="entry name" value="SARCALUMENIN"/>
    <property type="match status" value="1"/>
</dbReference>
<dbReference type="SUPFAM" id="SSF52540">
    <property type="entry name" value="P-loop containing nucleoside triphosphate hydrolases"/>
    <property type="match status" value="1"/>
</dbReference>
<dbReference type="InterPro" id="IPR027417">
    <property type="entry name" value="P-loop_NTPase"/>
</dbReference>
<dbReference type="EMBL" id="JAJOMB010000003">
    <property type="protein sequence ID" value="MCD5310435.1"/>
    <property type="molecule type" value="Genomic_DNA"/>
</dbReference>
<protein>
    <submittedName>
        <fullName evidence="3">Dynamin family protein</fullName>
    </submittedName>
</protein>
<proteinExistence type="predicted"/>
<sequence length="640" mass="69795">MYPGKTLLARPCSGCGRDNPGDSSFCGGCGQRLLPAEPPAQAGEPLLTGLAETAADLEQGRRLAEQHERPDLGRHLADTQNRLAHQMLGVVVVGEYKRGKSSLVNALLGSEICPVDADVATTAPMFVRYGTQAQATGYFRSERADPDNDLNLDQEPVAVEYLPDFIGESKSLHSVEVGLPNELLAGGLCLVDTPGVGGLESSHGAMTMGVLSSACAMIFVTDASQELTAPEMAFLQEALDRVPLAICVVTKTDIYPHWRTIVELDRRHLADAGANVELLPVSSFLRLRHAQTDPAEDESGIGAILNWLRSEVTESAAVQVAAAAQRDLTFVREQLSLALAAEQQVLQEPESTTKLIEELQLNVQRAERLLQSDSRWQQQLSDGMEDLISDVRHDLDERMRDLADRADDMIGQTDPEQNWDTMEAWLHRQIIVAATANHDLLLIRATELSAAVADSFAAQSGTELRLGLKAPSELLRGVHLEPIEAPPGEPVITRAVGLARTAAVVPSVLGPVLLRAPEMALFLGPISLALGAVIGKRVLRDSYERQVHKRREQAREACKRFLDEATFVFGKDCMDSLRRTGRELRNEFRARAEVMHETAHRAIASVEKANSLDPAQRSQRADHLVGARRAVDALNRPQVS</sequence>